<organism evidence="1 2">
    <name type="scientific">Kushneria phosphatilytica</name>
    <dbReference type="NCBI Taxonomy" id="657387"/>
    <lineage>
        <taxon>Bacteria</taxon>
        <taxon>Pseudomonadati</taxon>
        <taxon>Pseudomonadota</taxon>
        <taxon>Gammaproteobacteria</taxon>
        <taxon>Oceanospirillales</taxon>
        <taxon>Halomonadaceae</taxon>
        <taxon>Kushneria</taxon>
    </lineage>
</organism>
<dbReference type="EMBL" id="CP043420">
    <property type="protein sequence ID" value="QEL10840.1"/>
    <property type="molecule type" value="Genomic_DNA"/>
</dbReference>
<dbReference type="RefSeq" id="WP_070977005.1">
    <property type="nucleotide sequence ID" value="NZ_CP043420.1"/>
</dbReference>
<protein>
    <submittedName>
        <fullName evidence="1">Uncharacterized protein</fullName>
    </submittedName>
</protein>
<reference evidence="1 2" key="1">
    <citation type="submission" date="2019-08" db="EMBL/GenBank/DDBJ databases">
        <title>Complete genome sequence of Kushneria sp. YCWA18, a halophilic phosphate-solubilizing bacterium isolated from Daqiao saltern in China.</title>
        <authorList>
            <person name="Du G.-X."/>
            <person name="Qu L.-Y."/>
        </authorList>
    </citation>
    <scope>NUCLEOTIDE SEQUENCE [LARGE SCALE GENOMIC DNA]</scope>
    <source>
        <strain evidence="1 2">YCWA18</strain>
    </source>
</reference>
<accession>A0A1S1NZ67</accession>
<evidence type="ECO:0000313" key="2">
    <source>
        <dbReference type="Proteomes" id="UP000322553"/>
    </source>
</evidence>
<dbReference type="KEGG" id="kuy:FY550_06690"/>
<keyword evidence="2" id="KW-1185">Reference proteome</keyword>
<name>A0A1S1NZ67_9GAMM</name>
<evidence type="ECO:0000313" key="1">
    <source>
        <dbReference type="EMBL" id="QEL10840.1"/>
    </source>
</evidence>
<dbReference type="OrthoDB" id="6168922at2"/>
<dbReference type="AlphaFoldDB" id="A0A1S1NZ67"/>
<gene>
    <name evidence="1" type="ORF">FY550_06690</name>
</gene>
<sequence length="154" mass="16846">MTDTHDLFTTSAQPGETFGRDFARSALTQLLAGIDSYSIDQFVNEMSRITAGSTGRDGIGSLERRLQFERESHARTAARLASVDDRLSYRIIQLEHAAQRVEQTSGAFESLTALTAVLDDASYRNASIETIRNASAASTSPCQRWVNEIEGAEA</sequence>
<dbReference type="Proteomes" id="UP000322553">
    <property type="component" value="Chromosome"/>
</dbReference>
<dbReference type="STRING" id="657387.BH688_02925"/>
<proteinExistence type="predicted"/>